<comment type="subcellular location">
    <subcellularLocation>
        <location evidence="1">Cell membrane</location>
        <topology evidence="1">Multi-pass membrane protein</topology>
    </subcellularLocation>
</comment>
<evidence type="ECO:0000313" key="9">
    <source>
        <dbReference type="Proteomes" id="UP000604066"/>
    </source>
</evidence>
<keyword evidence="4 6" id="KW-1133">Transmembrane helix</keyword>
<proteinExistence type="predicted"/>
<protein>
    <submittedName>
        <fullName evidence="8">DHA1 family bicyclomycin/chloramphenicol resistance-like MFS transporter</fullName>
    </submittedName>
</protein>
<reference evidence="8 9" key="1">
    <citation type="submission" date="2020-07" db="EMBL/GenBank/DDBJ databases">
        <title>Genomic Encyclopedia of Type Strains, Phase III (KMG-III): the genomes of soil and plant-associated and newly described type strains.</title>
        <authorList>
            <person name="Whitman W."/>
        </authorList>
    </citation>
    <scope>NUCLEOTIDE SEQUENCE [LARGE SCALE GENOMIC DNA]</scope>
    <source>
        <strain evidence="8 9">DSM 11255</strain>
    </source>
</reference>
<feature type="transmembrane region" description="Helical" evidence="6">
    <location>
        <begin position="174"/>
        <end position="193"/>
    </location>
</feature>
<dbReference type="Gene3D" id="1.20.1720.10">
    <property type="entry name" value="Multidrug resistance protein D"/>
    <property type="match status" value="1"/>
</dbReference>
<feature type="domain" description="Major facilitator superfamily (MFS) profile" evidence="7">
    <location>
        <begin position="20"/>
        <end position="194"/>
    </location>
</feature>
<dbReference type="InterPro" id="IPR020846">
    <property type="entry name" value="MFS_dom"/>
</dbReference>
<dbReference type="PANTHER" id="PTHR23502">
    <property type="entry name" value="MAJOR FACILITATOR SUPERFAMILY"/>
    <property type="match status" value="1"/>
</dbReference>
<keyword evidence="2" id="KW-0813">Transport</keyword>
<evidence type="ECO:0000256" key="2">
    <source>
        <dbReference type="ARBA" id="ARBA00022448"/>
    </source>
</evidence>
<evidence type="ECO:0000256" key="4">
    <source>
        <dbReference type="ARBA" id="ARBA00022989"/>
    </source>
</evidence>
<evidence type="ECO:0000256" key="6">
    <source>
        <dbReference type="SAM" id="Phobius"/>
    </source>
</evidence>
<accession>A0ABX2RCB8</accession>
<dbReference type="EMBL" id="JACCBS010000002">
    <property type="protein sequence ID" value="NYE57505.1"/>
    <property type="molecule type" value="Genomic_DNA"/>
</dbReference>
<dbReference type="SUPFAM" id="SSF103473">
    <property type="entry name" value="MFS general substrate transporter"/>
    <property type="match status" value="1"/>
</dbReference>
<dbReference type="InterPro" id="IPR001958">
    <property type="entry name" value="Tet-R_TetA/multi-R_MdtG-like"/>
</dbReference>
<organism evidence="8 9">
    <name type="scientific">Carboxydothermus ferrireducens DSM 11255</name>
    <dbReference type="NCBI Taxonomy" id="1119529"/>
    <lineage>
        <taxon>Bacteria</taxon>
        <taxon>Bacillati</taxon>
        <taxon>Bacillota</taxon>
        <taxon>Clostridia</taxon>
        <taxon>Thermoanaerobacterales</taxon>
        <taxon>Thermoanaerobacteraceae</taxon>
        <taxon>Carboxydothermus</taxon>
    </lineage>
</organism>
<dbReference type="Pfam" id="PF07690">
    <property type="entry name" value="MFS_1"/>
    <property type="match status" value="1"/>
</dbReference>
<evidence type="ECO:0000313" key="8">
    <source>
        <dbReference type="EMBL" id="NYE57505.1"/>
    </source>
</evidence>
<dbReference type="PANTHER" id="PTHR23502:SF132">
    <property type="entry name" value="POLYAMINE TRANSPORTER 2-RELATED"/>
    <property type="match status" value="1"/>
</dbReference>
<evidence type="ECO:0000256" key="3">
    <source>
        <dbReference type="ARBA" id="ARBA00022692"/>
    </source>
</evidence>
<gene>
    <name evidence="8" type="ORF">HDG70_001220</name>
</gene>
<comment type="caution">
    <text evidence="8">The sequence shown here is derived from an EMBL/GenBank/DDBJ whole genome shotgun (WGS) entry which is preliminary data.</text>
</comment>
<evidence type="ECO:0000256" key="1">
    <source>
        <dbReference type="ARBA" id="ARBA00004651"/>
    </source>
</evidence>
<feature type="transmembrane region" description="Helical" evidence="6">
    <location>
        <begin position="146"/>
        <end position="168"/>
    </location>
</feature>
<dbReference type="InterPro" id="IPR036259">
    <property type="entry name" value="MFS_trans_sf"/>
</dbReference>
<keyword evidence="3 6" id="KW-0812">Transmembrane</keyword>
<sequence length="194" mass="21138">MKKVKNMNTSTLILSRAQRLWLAIVLGALTSFAPLSIDMYLPSLPFLAKDLHTSISFAQLSLTACLVGLALGQLLAGTQSDIRGRRTPLIVGLIFYTFSSLLCSISNSIFSLVFLRFIQGLTGAAGIVIARAIVRDLYSGIEMMRFTAHLMLVNGLGPIVAPVIGAQLLHFTSWRGVFFILGLIGLVMFLIVFF</sequence>
<feature type="transmembrane region" description="Helical" evidence="6">
    <location>
        <begin position="57"/>
        <end position="77"/>
    </location>
</feature>
<evidence type="ECO:0000256" key="5">
    <source>
        <dbReference type="ARBA" id="ARBA00023136"/>
    </source>
</evidence>
<dbReference type="PRINTS" id="PR01035">
    <property type="entry name" value="TCRTETA"/>
</dbReference>
<evidence type="ECO:0000259" key="7">
    <source>
        <dbReference type="PROSITE" id="PS50850"/>
    </source>
</evidence>
<feature type="transmembrane region" description="Helical" evidence="6">
    <location>
        <begin position="116"/>
        <end position="134"/>
    </location>
</feature>
<dbReference type="PROSITE" id="PS50850">
    <property type="entry name" value="MFS"/>
    <property type="match status" value="1"/>
</dbReference>
<dbReference type="Proteomes" id="UP000604066">
    <property type="component" value="Unassembled WGS sequence"/>
</dbReference>
<name>A0ABX2RCB8_9THEO</name>
<keyword evidence="9" id="KW-1185">Reference proteome</keyword>
<feature type="transmembrane region" description="Helical" evidence="6">
    <location>
        <begin position="89"/>
        <end position="110"/>
    </location>
</feature>
<feature type="transmembrane region" description="Helical" evidence="6">
    <location>
        <begin position="20"/>
        <end position="37"/>
    </location>
</feature>
<dbReference type="InterPro" id="IPR011701">
    <property type="entry name" value="MFS"/>
</dbReference>
<keyword evidence="5 6" id="KW-0472">Membrane</keyword>